<keyword evidence="2" id="KW-0812">Transmembrane</keyword>
<feature type="transmembrane region" description="Helical" evidence="2">
    <location>
        <begin position="78"/>
        <end position="102"/>
    </location>
</feature>
<comment type="caution">
    <text evidence="3">The sequence shown here is derived from an EMBL/GenBank/DDBJ whole genome shotgun (WGS) entry which is preliminary data.</text>
</comment>
<evidence type="ECO:0000313" key="4">
    <source>
        <dbReference type="Proteomes" id="UP001596200"/>
    </source>
</evidence>
<feature type="transmembrane region" description="Helical" evidence="2">
    <location>
        <begin position="12"/>
        <end position="38"/>
    </location>
</feature>
<proteinExistence type="predicted"/>
<dbReference type="Proteomes" id="UP001596200">
    <property type="component" value="Unassembled WGS sequence"/>
</dbReference>
<reference evidence="4" key="1">
    <citation type="journal article" date="2019" name="Int. J. Syst. Evol. Microbiol.">
        <title>The Global Catalogue of Microorganisms (GCM) 10K type strain sequencing project: providing services to taxonomists for standard genome sequencing and annotation.</title>
        <authorList>
            <consortium name="The Broad Institute Genomics Platform"/>
            <consortium name="The Broad Institute Genome Sequencing Center for Infectious Disease"/>
            <person name="Wu L."/>
            <person name="Ma J."/>
        </authorList>
    </citation>
    <scope>NUCLEOTIDE SEQUENCE [LARGE SCALE GENOMIC DNA]</scope>
    <source>
        <strain evidence="4">JCM 4147</strain>
    </source>
</reference>
<evidence type="ECO:0000256" key="1">
    <source>
        <dbReference type="SAM" id="MobiDB-lite"/>
    </source>
</evidence>
<evidence type="ECO:0000256" key="2">
    <source>
        <dbReference type="SAM" id="Phobius"/>
    </source>
</evidence>
<accession>A0ABW1GGZ0</accession>
<protein>
    <submittedName>
        <fullName evidence="3">Uncharacterized protein</fullName>
    </submittedName>
</protein>
<dbReference type="EMBL" id="JBHSPU010000009">
    <property type="protein sequence ID" value="MFC5913197.1"/>
    <property type="molecule type" value="Genomic_DNA"/>
</dbReference>
<keyword evidence="4" id="KW-1185">Reference proteome</keyword>
<keyword evidence="2" id="KW-1133">Transmembrane helix</keyword>
<feature type="transmembrane region" description="Helical" evidence="2">
    <location>
        <begin position="54"/>
        <end position="72"/>
    </location>
</feature>
<evidence type="ECO:0000313" key="3">
    <source>
        <dbReference type="EMBL" id="MFC5913197.1"/>
    </source>
</evidence>
<keyword evidence="2" id="KW-0472">Membrane</keyword>
<gene>
    <name evidence="3" type="ORF">ACFP1B_07085</name>
</gene>
<dbReference type="RefSeq" id="WP_344513180.1">
    <property type="nucleotide sequence ID" value="NZ_BAAATU010000024.1"/>
</dbReference>
<name>A0ABW1GGZ0_9ACTN</name>
<sequence>MLTPPCLAVDVPLWMLCAAGSAGSAGSAGVGCFMVLWYSSLQREFPEQVQGRDFALEGLAGFGLQPLALAVTPLPVRFIGVAPFATLAVVVLLVSTYGALAVPGTARPITRARTCGTGWPSEFPPEPWTPPRPEQAKAPGHGE</sequence>
<feature type="region of interest" description="Disordered" evidence="1">
    <location>
        <begin position="116"/>
        <end position="143"/>
    </location>
</feature>
<feature type="compositionally biased region" description="Pro residues" evidence="1">
    <location>
        <begin position="122"/>
        <end position="133"/>
    </location>
</feature>
<organism evidence="3 4">
    <name type="scientific">Streptomyces pulveraceus</name>
    <dbReference type="NCBI Taxonomy" id="68258"/>
    <lineage>
        <taxon>Bacteria</taxon>
        <taxon>Bacillati</taxon>
        <taxon>Actinomycetota</taxon>
        <taxon>Actinomycetes</taxon>
        <taxon>Kitasatosporales</taxon>
        <taxon>Streptomycetaceae</taxon>
        <taxon>Streptomyces</taxon>
    </lineage>
</organism>